<dbReference type="CDD" id="cd01647">
    <property type="entry name" value="RT_LTR"/>
    <property type="match status" value="1"/>
</dbReference>
<evidence type="ECO:0000313" key="3">
    <source>
        <dbReference type="Proteomes" id="UP000325315"/>
    </source>
</evidence>
<sequence>MDWAVVREHLAELLVTLRVVLRIEEDSKVVVIVERQNYLSNVIFALRADKLVRKGCEAYLPYISVSDSGDSLVKDIRMVKEFPNVFPKELHGLPPNREVEFGIELLHGIAPVSIAPYRMALKELVELKAQIQELLDRGFIRPSVSPWGVPVLFMKKKDGSMRMCIDYQQLNKLTIKNKYPLLRIDDLFDQFRGASIFSKIDLRSGYHQLRVKEADVYKMAFKARYGHYEFLVMPFGLTNALAAFMNLMNRVFQSYLDRFVVVFIDDILVYSRIEDEHDEHLRVFLLRGLGSILERLRLFWIESNLRLYQRSTDFWDWQDIIYVWGVTASLTSYTDSQQKSFEKLKIVLTEAPILIQPEFGKEFTVYSDASHVNLGCVLMQEGKVVAYVSRELKSHEANYSTHDLELAAMDYDYTIEYHPGKANVVADALSCRAMSDLRVMFAHLGLFDDGSLLAELQAAFQGKYVGASYVDARRKEFLSLTQGSKTVAEYDEEFLQLSQYARGIVAIEYEHCVHFEDGLQDELRVLIGLQRERYFTSLVEKAKIAEEFRNIVSEMTVISPLGQSVRVVFLANLMELPFAEFDLILGMDWLVKHRASLDCATKRMVLRTTEDEEVAVIGERRDFVSNVISALRVEKLVRKGCEAFLAYICLSSSEGLSVGNIRTVKDFSDVFPDELPGLPPNHEVEFCIEPLPGTAPVSIAPYRMASKEMVELNAQIQEC</sequence>
<proteinExistence type="predicted"/>
<dbReference type="Gene3D" id="3.10.10.10">
    <property type="entry name" value="HIV Type 1 Reverse Transcriptase, subunit A, domain 1"/>
    <property type="match status" value="1"/>
</dbReference>
<protein>
    <submittedName>
        <fullName evidence="2">DNA/RNA polymerases superfamily protein</fullName>
    </submittedName>
</protein>
<accession>A0A5B6VX94</accession>
<dbReference type="Gene3D" id="2.40.70.10">
    <property type="entry name" value="Acid Proteases"/>
    <property type="match status" value="1"/>
</dbReference>
<dbReference type="InterPro" id="IPR005162">
    <property type="entry name" value="Retrotrans_gag_dom"/>
</dbReference>
<dbReference type="InterPro" id="IPR043502">
    <property type="entry name" value="DNA/RNA_pol_sf"/>
</dbReference>
<dbReference type="AlphaFoldDB" id="A0A5B6VX94"/>
<dbReference type="SUPFAM" id="SSF56672">
    <property type="entry name" value="DNA/RNA polymerases"/>
    <property type="match status" value="1"/>
</dbReference>
<dbReference type="PROSITE" id="PS50878">
    <property type="entry name" value="RT_POL"/>
    <property type="match status" value="1"/>
</dbReference>
<feature type="domain" description="Reverse transcriptase" evidence="1">
    <location>
        <begin position="135"/>
        <end position="322"/>
    </location>
</feature>
<dbReference type="Pfam" id="PF03732">
    <property type="entry name" value="Retrotrans_gag"/>
    <property type="match status" value="1"/>
</dbReference>
<gene>
    <name evidence="2" type="ORF">EPI10_024072</name>
</gene>
<dbReference type="Pfam" id="PF08284">
    <property type="entry name" value="RVP_2"/>
    <property type="match status" value="1"/>
</dbReference>
<dbReference type="Proteomes" id="UP000325315">
    <property type="component" value="Unassembled WGS sequence"/>
</dbReference>
<keyword evidence="3" id="KW-1185">Reference proteome</keyword>
<dbReference type="InterPro" id="IPR053134">
    <property type="entry name" value="RNA-dir_DNA_polymerase"/>
</dbReference>
<dbReference type="InterPro" id="IPR041577">
    <property type="entry name" value="RT_RNaseH_2"/>
</dbReference>
<dbReference type="PANTHER" id="PTHR24559">
    <property type="entry name" value="TRANSPOSON TY3-I GAG-POL POLYPROTEIN"/>
    <property type="match status" value="1"/>
</dbReference>
<dbReference type="PANTHER" id="PTHR24559:SF447">
    <property type="entry name" value="RNA-DIRECTED DNA POLYMERASE HOMOLOG"/>
    <property type="match status" value="1"/>
</dbReference>
<reference evidence="2" key="1">
    <citation type="submission" date="2019-08" db="EMBL/GenBank/DDBJ databases">
        <authorList>
            <person name="Liu F."/>
        </authorList>
    </citation>
    <scope>NUCLEOTIDE SEQUENCE [LARGE SCALE GENOMIC DNA]</scope>
    <source>
        <strain evidence="2">PA1801</strain>
        <tissue evidence="2">Leaf</tissue>
    </source>
</reference>
<dbReference type="InterPro" id="IPR000477">
    <property type="entry name" value="RT_dom"/>
</dbReference>
<comment type="caution">
    <text evidence="2">The sequence shown here is derived from an EMBL/GenBank/DDBJ whole genome shotgun (WGS) entry which is preliminary data.</text>
</comment>
<dbReference type="Pfam" id="PF00078">
    <property type="entry name" value="RVT_1"/>
    <property type="match status" value="1"/>
</dbReference>
<dbReference type="Gene3D" id="3.30.70.270">
    <property type="match status" value="1"/>
</dbReference>
<evidence type="ECO:0000313" key="2">
    <source>
        <dbReference type="EMBL" id="KAA3473713.1"/>
    </source>
</evidence>
<dbReference type="InterPro" id="IPR043128">
    <property type="entry name" value="Rev_trsase/Diguanyl_cyclase"/>
</dbReference>
<organism evidence="2 3">
    <name type="scientific">Gossypium australe</name>
    <dbReference type="NCBI Taxonomy" id="47621"/>
    <lineage>
        <taxon>Eukaryota</taxon>
        <taxon>Viridiplantae</taxon>
        <taxon>Streptophyta</taxon>
        <taxon>Embryophyta</taxon>
        <taxon>Tracheophyta</taxon>
        <taxon>Spermatophyta</taxon>
        <taxon>Magnoliopsida</taxon>
        <taxon>eudicotyledons</taxon>
        <taxon>Gunneridae</taxon>
        <taxon>Pentapetalae</taxon>
        <taxon>rosids</taxon>
        <taxon>malvids</taxon>
        <taxon>Malvales</taxon>
        <taxon>Malvaceae</taxon>
        <taxon>Malvoideae</taxon>
        <taxon>Gossypium</taxon>
    </lineage>
</organism>
<evidence type="ECO:0000259" key="1">
    <source>
        <dbReference type="PROSITE" id="PS50878"/>
    </source>
</evidence>
<dbReference type="OrthoDB" id="2431547at2759"/>
<dbReference type="EMBL" id="SMMG02000005">
    <property type="protein sequence ID" value="KAA3473713.1"/>
    <property type="molecule type" value="Genomic_DNA"/>
</dbReference>
<dbReference type="Pfam" id="PF17919">
    <property type="entry name" value="RT_RNaseH_2"/>
    <property type="match status" value="1"/>
</dbReference>
<name>A0A5B6VX94_9ROSI</name>
<dbReference type="InterPro" id="IPR021109">
    <property type="entry name" value="Peptidase_aspartic_dom_sf"/>
</dbReference>